<organism evidence="2 3">
    <name type="scientific">Massilia violaceinigra</name>
    <dbReference type="NCBI Taxonomy" id="2045208"/>
    <lineage>
        <taxon>Bacteria</taxon>
        <taxon>Pseudomonadati</taxon>
        <taxon>Pseudomonadota</taxon>
        <taxon>Betaproteobacteria</taxon>
        <taxon>Burkholderiales</taxon>
        <taxon>Oxalobacteraceae</taxon>
        <taxon>Telluria group</taxon>
        <taxon>Massilia</taxon>
    </lineage>
</organism>
<name>A0A2D2DM01_9BURK</name>
<dbReference type="KEGG" id="mass:CR152_16840"/>
<gene>
    <name evidence="2" type="ORF">CR152_16840</name>
</gene>
<keyword evidence="1" id="KW-1133">Transmembrane helix</keyword>
<keyword evidence="1" id="KW-0472">Membrane</keyword>
<keyword evidence="1" id="KW-0812">Transmembrane</keyword>
<keyword evidence="3" id="KW-1185">Reference proteome</keyword>
<protein>
    <submittedName>
        <fullName evidence="2">Uncharacterized protein</fullName>
    </submittedName>
</protein>
<proteinExistence type="predicted"/>
<dbReference type="AlphaFoldDB" id="A0A2D2DM01"/>
<sequence length="66" mass="7634">MQTLTLDINRLMLSGSITAYILVLNKAFLQSIRRKKRSFPYKALKGARQIQPTGVVWTLAKMENFY</sequence>
<dbReference type="Proteomes" id="UP000229897">
    <property type="component" value="Chromosome"/>
</dbReference>
<reference evidence="2" key="1">
    <citation type="submission" date="2017-10" db="EMBL/GenBank/DDBJ databases">
        <title>Massilia psychrophilum sp. nov., a novel purple-pigmented bacterium isolated from Tianshan glacier, Xinjiang Municipality, China.</title>
        <authorList>
            <person name="Wang H."/>
        </authorList>
    </citation>
    <scope>NUCLEOTIDE SEQUENCE [LARGE SCALE GENOMIC DNA]</scope>
    <source>
        <strain evidence="2">B2</strain>
    </source>
</reference>
<feature type="transmembrane region" description="Helical" evidence="1">
    <location>
        <begin position="12"/>
        <end position="29"/>
    </location>
</feature>
<evidence type="ECO:0000256" key="1">
    <source>
        <dbReference type="SAM" id="Phobius"/>
    </source>
</evidence>
<evidence type="ECO:0000313" key="2">
    <source>
        <dbReference type="EMBL" id="ATQ76017.1"/>
    </source>
</evidence>
<dbReference type="EMBL" id="CP024608">
    <property type="protein sequence ID" value="ATQ76017.1"/>
    <property type="molecule type" value="Genomic_DNA"/>
</dbReference>
<evidence type="ECO:0000313" key="3">
    <source>
        <dbReference type="Proteomes" id="UP000229897"/>
    </source>
</evidence>
<accession>A0A2D2DM01</accession>